<dbReference type="PANTHER" id="PTHR36456:SF1">
    <property type="entry name" value="UPF0232 PROTEIN SCO3875"/>
    <property type="match status" value="1"/>
</dbReference>
<reference evidence="1 2" key="1">
    <citation type="journal article" date="2013" name="PLoS ONE">
        <title>Cultivation and Complete Genome Sequencing of Gloeobacter kilaueensis sp. nov., from a Lava Cave in Kilauea Caldera, Hawai'i.</title>
        <authorList>
            <person name="Saw J.H."/>
            <person name="Schatz M."/>
            <person name="Brown M.V."/>
            <person name="Kunkel D.D."/>
            <person name="Foster J.S."/>
            <person name="Shick H."/>
            <person name="Christensen S."/>
            <person name="Hou S."/>
            <person name="Wan X."/>
            <person name="Donachie S.P."/>
        </authorList>
    </citation>
    <scope>NUCLEOTIDE SEQUENCE [LARGE SCALE GENOMIC DNA]</scope>
    <source>
        <strain evidence="2">JS</strain>
    </source>
</reference>
<dbReference type="eggNOG" id="COG5512">
    <property type="taxonomic scope" value="Bacteria"/>
</dbReference>
<keyword evidence="2" id="KW-1185">Reference proteome</keyword>
<dbReference type="KEGG" id="glj:GKIL_1486"/>
<organism evidence="1 2">
    <name type="scientific">Gloeobacter kilaueensis (strain ATCC BAA-2537 / CCAP 1431/1 / ULC 316 / JS1)</name>
    <dbReference type="NCBI Taxonomy" id="1183438"/>
    <lineage>
        <taxon>Bacteria</taxon>
        <taxon>Bacillati</taxon>
        <taxon>Cyanobacteriota</taxon>
        <taxon>Cyanophyceae</taxon>
        <taxon>Gloeobacterales</taxon>
        <taxon>Gloeobacteraceae</taxon>
        <taxon>Gloeobacter</taxon>
    </lineage>
</organism>
<dbReference type="AlphaFoldDB" id="U5QFI6"/>
<accession>U5QFI6</accession>
<evidence type="ECO:0000313" key="2">
    <source>
        <dbReference type="Proteomes" id="UP000017396"/>
    </source>
</evidence>
<dbReference type="STRING" id="1183438.GKIL_1486"/>
<evidence type="ECO:0000313" key="1">
    <source>
        <dbReference type="EMBL" id="AGY57732.1"/>
    </source>
</evidence>
<evidence type="ECO:0008006" key="3">
    <source>
        <dbReference type="Google" id="ProtNLM"/>
    </source>
</evidence>
<protein>
    <recommendedName>
        <fullName evidence="3">DUF721 domain-containing protein</fullName>
    </recommendedName>
</protein>
<sequence length="179" mass="19853">MKPASLASLLAELTRSPQMARNARLVQLQKQWPDIAGAAVSAHSRPLRLQEGTLTVAVSSAVWAQNLGYQRRLLINRIAAVWGSAEAIHDIRFETTGWYARTRSTALPLLPEHPLIVPLAGQPPVLRDPSTTLSERLERLQQLAQWRIGQLPACPRCRLGAPPRELERWGMCGSCIVRS</sequence>
<dbReference type="PANTHER" id="PTHR36456">
    <property type="entry name" value="UPF0232 PROTEIN SCO3875"/>
    <property type="match status" value="1"/>
</dbReference>
<dbReference type="EMBL" id="CP003587">
    <property type="protein sequence ID" value="AGY57732.1"/>
    <property type="molecule type" value="Genomic_DNA"/>
</dbReference>
<dbReference type="InterPro" id="IPR007922">
    <property type="entry name" value="DciA-like"/>
</dbReference>
<name>U5QFI6_GLOK1</name>
<proteinExistence type="predicted"/>
<dbReference type="Pfam" id="PF05258">
    <property type="entry name" value="DciA"/>
    <property type="match status" value="1"/>
</dbReference>
<dbReference type="OrthoDB" id="511752at2"/>
<dbReference type="Proteomes" id="UP000017396">
    <property type="component" value="Chromosome"/>
</dbReference>
<dbReference type="RefSeq" id="WP_023172838.1">
    <property type="nucleotide sequence ID" value="NC_022600.1"/>
</dbReference>
<gene>
    <name evidence="1" type="ORF">GKIL_1486</name>
</gene>
<dbReference type="HOGENOM" id="CLU_127714_0_0_3"/>